<gene>
    <name evidence="13" type="ORF">QTJ16_002084</name>
</gene>
<dbReference type="FunFam" id="3.40.50.300:FF:001156">
    <property type="entry name" value="Polynucleotide 5-hydroxyl-kinase grc3"/>
    <property type="match status" value="1"/>
</dbReference>
<keyword evidence="11" id="KW-0539">Nucleus</keyword>
<protein>
    <recommendedName>
        <fullName evidence="5">Polynucleotide 5'-hydroxyl-kinase GRC3</fullName>
    </recommendedName>
    <alternativeName>
        <fullName evidence="4">Polynucleotide 5'-hydroxyl-kinase grc3</fullName>
    </alternativeName>
</protein>
<evidence type="ECO:0000256" key="8">
    <source>
        <dbReference type="ARBA" id="ARBA00022741"/>
    </source>
</evidence>
<feature type="domain" description="Clp1 P-loop" evidence="12">
    <location>
        <begin position="187"/>
        <end position="380"/>
    </location>
</feature>
<evidence type="ECO:0000256" key="5">
    <source>
        <dbReference type="ARBA" id="ARBA00019824"/>
    </source>
</evidence>
<reference evidence="13" key="1">
    <citation type="submission" date="2023-06" db="EMBL/GenBank/DDBJ databases">
        <title>Draft genome of Marssonina rosae.</title>
        <authorList>
            <person name="Cheng Q."/>
        </authorList>
    </citation>
    <scope>NUCLEOTIDE SEQUENCE</scope>
    <source>
        <strain evidence="13">R4</strain>
    </source>
</reference>
<dbReference type="GO" id="GO:0000448">
    <property type="term" value="P:cleavage in ITS2 between 5.8S rRNA and LSU-rRNA of tricistronic rRNA transcript (SSU-rRNA, 5.8S rRNA, LSU-rRNA)"/>
    <property type="evidence" value="ECO:0007669"/>
    <property type="project" value="TreeGrafter"/>
</dbReference>
<keyword evidence="8" id="KW-0547">Nucleotide-binding</keyword>
<keyword evidence="14" id="KW-1185">Reference proteome</keyword>
<dbReference type="InterPro" id="IPR032319">
    <property type="entry name" value="CLP1_P"/>
</dbReference>
<keyword evidence="7" id="KW-0808">Transferase</keyword>
<evidence type="ECO:0000313" key="13">
    <source>
        <dbReference type="EMBL" id="KAK2628981.1"/>
    </source>
</evidence>
<dbReference type="GO" id="GO:0005730">
    <property type="term" value="C:nucleolus"/>
    <property type="evidence" value="ECO:0007669"/>
    <property type="project" value="UniProtKB-SubCell"/>
</dbReference>
<comment type="subcellular location">
    <subcellularLocation>
        <location evidence="2">Nucleus</location>
        <location evidence="2">Nucleolus</location>
    </subcellularLocation>
</comment>
<evidence type="ECO:0000256" key="1">
    <source>
        <dbReference type="ARBA" id="ARBA00003798"/>
    </source>
</evidence>
<dbReference type="Proteomes" id="UP001285354">
    <property type="component" value="Unassembled WGS sequence"/>
</dbReference>
<evidence type="ECO:0000256" key="7">
    <source>
        <dbReference type="ARBA" id="ARBA00022679"/>
    </source>
</evidence>
<sequence length="658" mass="72543">MAANIVSQETQVRRPFAALSSYKPNKNNLKDLGSGTLYLKLEPGEVSYLVVLLYSPCLHGKRLVILGQYEISVRKGQVTLMGSTLQQSSTFYRVFAASSHSLPVIRCLSTEVNSAEVLLRVCSSGINLLEKLSPLFGRLWQDQQLFSSNLDLQPNYLQPLVSPPEWNLLLSKLSEPAQKQRVIMVCGPKSSGKSTFTKLLGNRLLSVTPENTVPGVGILDLDPGQPEYSPPGQLALVHIQSPNFGPPFSHPVAVGRNKTVRSHSIAAVSPSSDPSLYMSCALDLFSQYRKMGSPTRDCPLLINTPGWVFGTGLEILVDLIARIKPSEVVYMSQDGPPEVVETLRESAKSTVFLTLPSQVSEYTTRTAAHLRTMQAMSYFHLVPGSKDDLLWNGQSLTSTPPWQVRYSGDNPGIIGIICYGEQPPPELLADTINGSLVAIVVIDDMAAFPEHQGEREEELGNDFDAGLRVLEHFQESRLIEEPRILQTTLENIPYFNPANSITLDPQHSHTIGLALVRGIDVARQRIHLLCPIFPGVLDEVDGSGKKIVLVSGKLDTPGWAYTEEMNMKIAEEKAAKTEIYDVIDTKNDDELDLSEVNVGGEDAEIKADEIDSQRQSLFMGLFHDVPWVERLDGSKGRGVFSRVWRVRRDLGREGDGGD</sequence>
<dbReference type="AlphaFoldDB" id="A0AAD9WGZ3"/>
<dbReference type="Pfam" id="PF16575">
    <property type="entry name" value="CLP1_P"/>
    <property type="match status" value="1"/>
</dbReference>
<evidence type="ECO:0000259" key="12">
    <source>
        <dbReference type="Pfam" id="PF16575"/>
    </source>
</evidence>
<evidence type="ECO:0000313" key="14">
    <source>
        <dbReference type="Proteomes" id="UP001285354"/>
    </source>
</evidence>
<dbReference type="PANTHER" id="PTHR12755">
    <property type="entry name" value="CLEAVAGE/POLYADENYLATION FACTOR IA SUBUNIT CLP1P"/>
    <property type="match status" value="1"/>
</dbReference>
<keyword evidence="10" id="KW-0067">ATP-binding</keyword>
<dbReference type="SUPFAM" id="SSF52540">
    <property type="entry name" value="P-loop containing nucleoside triphosphate hydrolases"/>
    <property type="match status" value="2"/>
</dbReference>
<dbReference type="GO" id="GO:0005524">
    <property type="term" value="F:ATP binding"/>
    <property type="evidence" value="ECO:0007669"/>
    <property type="project" value="UniProtKB-KW"/>
</dbReference>
<dbReference type="EMBL" id="JAUBYV010000002">
    <property type="protein sequence ID" value="KAK2628981.1"/>
    <property type="molecule type" value="Genomic_DNA"/>
</dbReference>
<dbReference type="GO" id="GO:0051731">
    <property type="term" value="F:polynucleotide 5'-hydroxyl-kinase activity"/>
    <property type="evidence" value="ECO:0007669"/>
    <property type="project" value="InterPro"/>
</dbReference>
<comment type="caution">
    <text evidence="13">The sequence shown here is derived from an EMBL/GenBank/DDBJ whole genome shotgun (WGS) entry which is preliminary data.</text>
</comment>
<evidence type="ECO:0000256" key="2">
    <source>
        <dbReference type="ARBA" id="ARBA00004604"/>
    </source>
</evidence>
<evidence type="ECO:0000256" key="6">
    <source>
        <dbReference type="ARBA" id="ARBA00022552"/>
    </source>
</evidence>
<dbReference type="PANTHER" id="PTHR12755:SF3">
    <property type="entry name" value="POLYNUCLEOTIDE 5'-HYDROXYL-KINASE NOL9"/>
    <property type="match status" value="1"/>
</dbReference>
<comment type="similarity">
    <text evidence="3">Belongs to the Clp1 family. NOL9/GRC3 subfamily.</text>
</comment>
<evidence type="ECO:0000256" key="3">
    <source>
        <dbReference type="ARBA" id="ARBA00011003"/>
    </source>
</evidence>
<keyword evidence="6" id="KW-0698">rRNA processing</keyword>
<dbReference type="Gene3D" id="3.40.50.300">
    <property type="entry name" value="P-loop containing nucleotide triphosphate hydrolases"/>
    <property type="match status" value="1"/>
</dbReference>
<comment type="function">
    <text evidence="1">Polynucleotide 5'-kinase involved in rRNA processing.</text>
</comment>
<dbReference type="InterPro" id="IPR045116">
    <property type="entry name" value="Clp1/Grc3"/>
</dbReference>
<organism evidence="13 14">
    <name type="scientific">Diplocarpon rosae</name>
    <dbReference type="NCBI Taxonomy" id="946125"/>
    <lineage>
        <taxon>Eukaryota</taxon>
        <taxon>Fungi</taxon>
        <taxon>Dikarya</taxon>
        <taxon>Ascomycota</taxon>
        <taxon>Pezizomycotina</taxon>
        <taxon>Leotiomycetes</taxon>
        <taxon>Helotiales</taxon>
        <taxon>Drepanopezizaceae</taxon>
        <taxon>Diplocarpon</taxon>
    </lineage>
</organism>
<evidence type="ECO:0000256" key="11">
    <source>
        <dbReference type="ARBA" id="ARBA00023242"/>
    </source>
</evidence>
<accession>A0AAD9WGZ3</accession>
<evidence type="ECO:0000256" key="4">
    <source>
        <dbReference type="ARBA" id="ARBA00018706"/>
    </source>
</evidence>
<proteinExistence type="inferred from homology"/>
<dbReference type="InterPro" id="IPR027417">
    <property type="entry name" value="P-loop_NTPase"/>
</dbReference>
<evidence type="ECO:0000256" key="9">
    <source>
        <dbReference type="ARBA" id="ARBA00022777"/>
    </source>
</evidence>
<evidence type="ECO:0000256" key="10">
    <source>
        <dbReference type="ARBA" id="ARBA00022840"/>
    </source>
</evidence>
<keyword evidence="9" id="KW-0418">Kinase</keyword>
<name>A0AAD9WGZ3_9HELO</name>